<gene>
    <name evidence="2" type="ORF">QJS10_CPB19g00632</name>
</gene>
<dbReference type="Proteomes" id="UP001180020">
    <property type="component" value="Unassembled WGS sequence"/>
</dbReference>
<proteinExistence type="predicted"/>
<protein>
    <submittedName>
        <fullName evidence="2">Uncharacterized protein</fullName>
    </submittedName>
</protein>
<organism evidence="2 3">
    <name type="scientific">Acorus calamus</name>
    <name type="common">Sweet flag</name>
    <dbReference type="NCBI Taxonomy" id="4465"/>
    <lineage>
        <taxon>Eukaryota</taxon>
        <taxon>Viridiplantae</taxon>
        <taxon>Streptophyta</taxon>
        <taxon>Embryophyta</taxon>
        <taxon>Tracheophyta</taxon>
        <taxon>Spermatophyta</taxon>
        <taxon>Magnoliopsida</taxon>
        <taxon>Liliopsida</taxon>
        <taxon>Acoraceae</taxon>
        <taxon>Acorus</taxon>
    </lineage>
</organism>
<keyword evidence="3" id="KW-1185">Reference proteome</keyword>
<reference evidence="2" key="2">
    <citation type="submission" date="2023-06" db="EMBL/GenBank/DDBJ databases">
        <authorList>
            <person name="Ma L."/>
            <person name="Liu K.-W."/>
            <person name="Li Z."/>
            <person name="Hsiao Y.-Y."/>
            <person name="Qi Y."/>
            <person name="Fu T."/>
            <person name="Tang G."/>
            <person name="Zhang D."/>
            <person name="Sun W.-H."/>
            <person name="Liu D.-K."/>
            <person name="Li Y."/>
            <person name="Chen G.-Z."/>
            <person name="Liu X.-D."/>
            <person name="Liao X.-Y."/>
            <person name="Jiang Y.-T."/>
            <person name="Yu X."/>
            <person name="Hao Y."/>
            <person name="Huang J."/>
            <person name="Zhao X.-W."/>
            <person name="Ke S."/>
            <person name="Chen Y.-Y."/>
            <person name="Wu W.-L."/>
            <person name="Hsu J.-L."/>
            <person name="Lin Y.-F."/>
            <person name="Huang M.-D."/>
            <person name="Li C.-Y."/>
            <person name="Huang L."/>
            <person name="Wang Z.-W."/>
            <person name="Zhao X."/>
            <person name="Zhong W.-Y."/>
            <person name="Peng D.-H."/>
            <person name="Ahmad S."/>
            <person name="Lan S."/>
            <person name="Zhang J.-S."/>
            <person name="Tsai W.-C."/>
            <person name="Van De Peer Y."/>
            <person name="Liu Z.-J."/>
        </authorList>
    </citation>
    <scope>NUCLEOTIDE SEQUENCE</scope>
    <source>
        <strain evidence="2">CP</strain>
        <tissue evidence="2">Leaves</tissue>
    </source>
</reference>
<sequence>MACICNFIHREQGDDMFFNMSQEEIAFICRQLAVNKYKGTLYDGVNSVAEANQFLAPYKSTPECDLRTTSGDETHPIESEVSEYVRTPLLDTTLPNLLPQWRQYQPRKTGSKRPAGHHEGKGMVDSVFQASTRVGTHDVVLSSFKQKVGDIYDGAEFADEEGERINFIVEPEIDEDTSNKEVEMFSLVKYKEISIEERKNSRTSSFEEEESDVTDYADGTIKSGLSNKFK</sequence>
<feature type="compositionally biased region" description="Acidic residues" evidence="1">
    <location>
        <begin position="206"/>
        <end position="215"/>
    </location>
</feature>
<dbReference type="EMBL" id="JAUJYO010000019">
    <property type="protein sequence ID" value="KAK1287413.1"/>
    <property type="molecule type" value="Genomic_DNA"/>
</dbReference>
<evidence type="ECO:0000313" key="2">
    <source>
        <dbReference type="EMBL" id="KAK1287413.1"/>
    </source>
</evidence>
<comment type="caution">
    <text evidence="2">The sequence shown here is derived from an EMBL/GenBank/DDBJ whole genome shotgun (WGS) entry which is preliminary data.</text>
</comment>
<feature type="region of interest" description="Disordered" evidence="1">
    <location>
        <begin position="196"/>
        <end position="230"/>
    </location>
</feature>
<dbReference type="AlphaFoldDB" id="A0AAV9CEE0"/>
<name>A0AAV9CEE0_ACOCL</name>
<reference evidence="2" key="1">
    <citation type="journal article" date="2023" name="Nat. Commun.">
        <title>Diploid and tetraploid genomes of Acorus and the evolution of monocots.</title>
        <authorList>
            <person name="Ma L."/>
            <person name="Liu K.W."/>
            <person name="Li Z."/>
            <person name="Hsiao Y.Y."/>
            <person name="Qi Y."/>
            <person name="Fu T."/>
            <person name="Tang G.D."/>
            <person name="Zhang D."/>
            <person name="Sun W.H."/>
            <person name="Liu D.K."/>
            <person name="Li Y."/>
            <person name="Chen G.Z."/>
            <person name="Liu X.D."/>
            <person name="Liao X.Y."/>
            <person name="Jiang Y.T."/>
            <person name="Yu X."/>
            <person name="Hao Y."/>
            <person name="Huang J."/>
            <person name="Zhao X.W."/>
            <person name="Ke S."/>
            <person name="Chen Y.Y."/>
            <person name="Wu W.L."/>
            <person name="Hsu J.L."/>
            <person name="Lin Y.F."/>
            <person name="Huang M.D."/>
            <person name="Li C.Y."/>
            <person name="Huang L."/>
            <person name="Wang Z.W."/>
            <person name="Zhao X."/>
            <person name="Zhong W.Y."/>
            <person name="Peng D.H."/>
            <person name="Ahmad S."/>
            <person name="Lan S."/>
            <person name="Zhang J.S."/>
            <person name="Tsai W.C."/>
            <person name="Van de Peer Y."/>
            <person name="Liu Z.J."/>
        </authorList>
    </citation>
    <scope>NUCLEOTIDE SEQUENCE</scope>
    <source>
        <strain evidence="2">CP</strain>
    </source>
</reference>
<accession>A0AAV9CEE0</accession>
<evidence type="ECO:0000256" key="1">
    <source>
        <dbReference type="SAM" id="MobiDB-lite"/>
    </source>
</evidence>
<evidence type="ECO:0000313" key="3">
    <source>
        <dbReference type="Proteomes" id="UP001180020"/>
    </source>
</evidence>